<dbReference type="InterPro" id="IPR020846">
    <property type="entry name" value="MFS_dom"/>
</dbReference>
<feature type="transmembrane region" description="Helical" evidence="7">
    <location>
        <begin position="227"/>
        <end position="250"/>
    </location>
</feature>
<evidence type="ECO:0000256" key="3">
    <source>
        <dbReference type="ARBA" id="ARBA00022692"/>
    </source>
</evidence>
<feature type="transmembrane region" description="Helical" evidence="7">
    <location>
        <begin position="297"/>
        <end position="316"/>
    </location>
</feature>
<evidence type="ECO:0000256" key="5">
    <source>
        <dbReference type="ARBA" id="ARBA00023136"/>
    </source>
</evidence>
<dbReference type="AlphaFoldDB" id="A0A9N9W9I6"/>
<feature type="transmembrane region" description="Helical" evidence="7">
    <location>
        <begin position="456"/>
        <end position="477"/>
    </location>
</feature>
<evidence type="ECO:0000256" key="1">
    <source>
        <dbReference type="ARBA" id="ARBA00004141"/>
    </source>
</evidence>
<evidence type="ECO:0000313" key="9">
    <source>
        <dbReference type="EMBL" id="CAH0045579.1"/>
    </source>
</evidence>
<dbReference type="Pfam" id="PF07690">
    <property type="entry name" value="MFS_1"/>
    <property type="match status" value="1"/>
</dbReference>
<comment type="caution">
    <text evidence="9">The sequence shown here is derived from an EMBL/GenBank/DDBJ whole genome shotgun (WGS) entry which is preliminary data.</text>
</comment>
<sequence>MSESQDHKPSPAANVKIDGDSIDMEDEAHGTIVGEKISTKQKILRVIWDTFDKSPEERRFVTKVDLWIMTYVCLAYFVKYLDQTNVVNAYVTGMKEDLNMKGNEYNMLLTMFTIGYTLGNLPSQLMMTKIRPSIWLPTLELIWGSLVMCMATAKNIETLYALRFLIGFLEASAYPGFLSLLGNWYTPQELGKRSCIFICSAYIAQMFSGYLQAGLYAGMDGKHGLRAWQWLFIFDGIIGIPVCILGYFAIPDSPTNSKALWLKPEEKAIGISRMERVGRRPPAKLTWKVIKDVFTSWPVYLFSVPFAAQLLAIRIYNYFNIYLKDTGRYTVEQVNVIPTAGYAFQVVTTLIMAWVSDGIGRRAPSIFFGIAIAITGTIILCFYPENNHSLMLAGWILTFGQSGASALILTWINEILTFSTEQRLVVFGVVETFGFAMNAWVILYTYPSGEAPRFKIGYQMATMFFAIEAIFIGLILFCEKKWKPKGHPDRVLASQ</sequence>
<comment type="similarity">
    <text evidence="6">Belongs to the major facilitator superfamily. Allantoate permease family.</text>
</comment>
<dbReference type="PROSITE" id="PS50850">
    <property type="entry name" value="MFS"/>
    <property type="match status" value="1"/>
</dbReference>
<feature type="transmembrane region" description="Helical" evidence="7">
    <location>
        <begin position="105"/>
        <end position="122"/>
    </location>
</feature>
<dbReference type="SUPFAM" id="SSF103473">
    <property type="entry name" value="MFS general substrate transporter"/>
    <property type="match status" value="1"/>
</dbReference>
<feature type="domain" description="Major facilitator superfamily (MFS) profile" evidence="8">
    <location>
        <begin position="68"/>
        <end position="483"/>
    </location>
</feature>
<feature type="transmembrane region" description="Helical" evidence="7">
    <location>
        <begin position="194"/>
        <end position="215"/>
    </location>
</feature>
<dbReference type="InterPro" id="IPR036259">
    <property type="entry name" value="MFS_trans_sf"/>
</dbReference>
<dbReference type="InterPro" id="IPR011701">
    <property type="entry name" value="MFS"/>
</dbReference>
<dbReference type="Proteomes" id="UP000775872">
    <property type="component" value="Unassembled WGS sequence"/>
</dbReference>
<feature type="transmembrane region" description="Helical" evidence="7">
    <location>
        <begin position="366"/>
        <end position="384"/>
    </location>
</feature>
<evidence type="ECO:0000259" key="8">
    <source>
        <dbReference type="PROSITE" id="PS50850"/>
    </source>
</evidence>
<feature type="transmembrane region" description="Helical" evidence="7">
    <location>
        <begin position="424"/>
        <end position="444"/>
    </location>
</feature>
<evidence type="ECO:0000256" key="4">
    <source>
        <dbReference type="ARBA" id="ARBA00022989"/>
    </source>
</evidence>
<feature type="transmembrane region" description="Helical" evidence="7">
    <location>
        <begin position="390"/>
        <end position="412"/>
    </location>
</feature>
<name>A0A9N9W9I6_9HYPO</name>
<keyword evidence="10" id="KW-1185">Reference proteome</keyword>
<dbReference type="OrthoDB" id="3639251at2759"/>
<feature type="transmembrane region" description="Helical" evidence="7">
    <location>
        <begin position="336"/>
        <end position="354"/>
    </location>
</feature>
<evidence type="ECO:0000256" key="2">
    <source>
        <dbReference type="ARBA" id="ARBA00022448"/>
    </source>
</evidence>
<evidence type="ECO:0000256" key="6">
    <source>
        <dbReference type="ARBA" id="ARBA00037968"/>
    </source>
</evidence>
<dbReference type="PANTHER" id="PTHR43791:SF43">
    <property type="entry name" value="MAJOR FACILITATOR SUPERFAMILY (MFS) PROFILE DOMAIN-CONTAINING PROTEIN"/>
    <property type="match status" value="1"/>
</dbReference>
<evidence type="ECO:0000313" key="10">
    <source>
        <dbReference type="Proteomes" id="UP000775872"/>
    </source>
</evidence>
<gene>
    <name evidence="9" type="ORF">CSOL1703_00012205</name>
</gene>
<keyword evidence="5 7" id="KW-0472">Membrane</keyword>
<dbReference type="Gene3D" id="1.20.1250.20">
    <property type="entry name" value="MFS general substrate transporter like domains"/>
    <property type="match status" value="2"/>
</dbReference>
<dbReference type="PANTHER" id="PTHR43791">
    <property type="entry name" value="PERMEASE-RELATED"/>
    <property type="match status" value="1"/>
</dbReference>
<accession>A0A9N9W9I6</accession>
<keyword evidence="3 7" id="KW-0812">Transmembrane</keyword>
<feature type="transmembrane region" description="Helical" evidence="7">
    <location>
        <begin position="159"/>
        <end position="182"/>
    </location>
</feature>
<dbReference type="GO" id="GO:0022857">
    <property type="term" value="F:transmembrane transporter activity"/>
    <property type="evidence" value="ECO:0007669"/>
    <property type="project" value="InterPro"/>
</dbReference>
<dbReference type="PROSITE" id="PS00216">
    <property type="entry name" value="SUGAR_TRANSPORT_1"/>
    <property type="match status" value="1"/>
</dbReference>
<reference evidence="9" key="1">
    <citation type="submission" date="2021-10" db="EMBL/GenBank/DDBJ databases">
        <authorList>
            <person name="Piombo E."/>
        </authorList>
    </citation>
    <scope>NUCLEOTIDE SEQUENCE</scope>
</reference>
<keyword evidence="2" id="KW-0813">Transport</keyword>
<dbReference type="EMBL" id="CABFOC020000013">
    <property type="protein sequence ID" value="CAH0045579.1"/>
    <property type="molecule type" value="Genomic_DNA"/>
</dbReference>
<protein>
    <recommendedName>
        <fullName evidence="8">Major facilitator superfamily (MFS) profile domain-containing protein</fullName>
    </recommendedName>
</protein>
<dbReference type="InterPro" id="IPR005829">
    <property type="entry name" value="Sugar_transporter_CS"/>
</dbReference>
<dbReference type="GO" id="GO:0016020">
    <property type="term" value="C:membrane"/>
    <property type="evidence" value="ECO:0007669"/>
    <property type="project" value="UniProtKB-SubCell"/>
</dbReference>
<dbReference type="FunFam" id="1.20.1250.20:FF:000065">
    <property type="entry name" value="Putative MFS pantothenate transporter"/>
    <property type="match status" value="1"/>
</dbReference>
<evidence type="ECO:0000256" key="7">
    <source>
        <dbReference type="SAM" id="Phobius"/>
    </source>
</evidence>
<proteinExistence type="inferred from homology"/>
<organism evidence="9 10">
    <name type="scientific">Clonostachys solani</name>
    <dbReference type="NCBI Taxonomy" id="160281"/>
    <lineage>
        <taxon>Eukaryota</taxon>
        <taxon>Fungi</taxon>
        <taxon>Dikarya</taxon>
        <taxon>Ascomycota</taxon>
        <taxon>Pezizomycotina</taxon>
        <taxon>Sordariomycetes</taxon>
        <taxon>Hypocreomycetidae</taxon>
        <taxon>Hypocreales</taxon>
        <taxon>Bionectriaceae</taxon>
        <taxon>Clonostachys</taxon>
    </lineage>
</organism>
<keyword evidence="4 7" id="KW-1133">Transmembrane helix</keyword>
<comment type="subcellular location">
    <subcellularLocation>
        <location evidence="1">Membrane</location>
        <topology evidence="1">Multi-pass membrane protein</topology>
    </subcellularLocation>
</comment>